<comment type="subcellular location">
    <subcellularLocation>
        <location evidence="1">Cell envelope</location>
    </subcellularLocation>
</comment>
<dbReference type="GO" id="GO:0005576">
    <property type="term" value="C:extracellular region"/>
    <property type="evidence" value="ECO:0007669"/>
    <property type="project" value="TreeGrafter"/>
</dbReference>
<dbReference type="SUPFAM" id="SSF51445">
    <property type="entry name" value="(Trans)glycosidases"/>
    <property type="match status" value="1"/>
</dbReference>
<evidence type="ECO:0000256" key="3">
    <source>
        <dbReference type="ARBA" id="ARBA00022801"/>
    </source>
</evidence>
<proteinExistence type="inferred from homology"/>
<dbReference type="OrthoDB" id="941679at2759"/>
<reference evidence="6 7" key="1">
    <citation type="submission" date="2019-04" db="EMBL/GenBank/DDBJ databases">
        <title>Friends and foes A comparative genomics studyof 23 Aspergillus species from section Flavi.</title>
        <authorList>
            <consortium name="DOE Joint Genome Institute"/>
            <person name="Kjaerbolling I."/>
            <person name="Vesth T."/>
            <person name="Frisvad J.C."/>
            <person name="Nybo J.L."/>
            <person name="Theobald S."/>
            <person name="Kildgaard S."/>
            <person name="Isbrandt T."/>
            <person name="Kuo A."/>
            <person name="Sato A."/>
            <person name="Lyhne E.K."/>
            <person name="Kogle M.E."/>
            <person name="Wiebenga A."/>
            <person name="Kun R.S."/>
            <person name="Lubbers R.J."/>
            <person name="Makela M.R."/>
            <person name="Barry K."/>
            <person name="Chovatia M."/>
            <person name="Clum A."/>
            <person name="Daum C."/>
            <person name="Haridas S."/>
            <person name="He G."/>
            <person name="LaButti K."/>
            <person name="Lipzen A."/>
            <person name="Mondo S."/>
            <person name="Riley R."/>
            <person name="Salamov A."/>
            <person name="Simmons B.A."/>
            <person name="Magnuson J.K."/>
            <person name="Henrissat B."/>
            <person name="Mortensen U.H."/>
            <person name="Larsen T.O."/>
            <person name="Devries R.P."/>
            <person name="Grigoriev I.V."/>
            <person name="Machida M."/>
            <person name="Baker S.E."/>
            <person name="Andersen M.R."/>
        </authorList>
    </citation>
    <scope>NUCLEOTIDE SEQUENCE [LARGE SCALE GENOMIC DNA]</scope>
    <source>
        <strain evidence="6 7">IBT 29228</strain>
    </source>
</reference>
<accession>A0A5N7BCZ3</accession>
<evidence type="ECO:0000256" key="1">
    <source>
        <dbReference type="ARBA" id="ARBA00004196"/>
    </source>
</evidence>
<organism evidence="6 7">
    <name type="scientific">Aspergillus bertholletiae</name>
    <dbReference type="NCBI Taxonomy" id="1226010"/>
    <lineage>
        <taxon>Eukaryota</taxon>
        <taxon>Fungi</taxon>
        <taxon>Dikarya</taxon>
        <taxon>Ascomycota</taxon>
        <taxon>Pezizomycotina</taxon>
        <taxon>Eurotiomycetes</taxon>
        <taxon>Eurotiomycetidae</taxon>
        <taxon>Eurotiales</taxon>
        <taxon>Aspergillaceae</taxon>
        <taxon>Aspergillus</taxon>
        <taxon>Aspergillus subgen. Circumdati</taxon>
    </lineage>
</organism>
<comment type="similarity">
    <text evidence="2">Belongs to the glycosyl hydrolase 17 family.</text>
</comment>
<sequence length="324" mass="35720">MKWFVCILAVLLHIFQVKALPRESLDQGQKGTSNHERSNNGDPISLPPLLPLPDPVTHNLVPSLPREGGYGISYAPYNDDGTCRSLDGINKDLDKISAWYSYVRIYGVDCDQVQNVVSAARRHNIRVFAGVFDLQDFPNSLDHIISAAAGDWSTFHTINIGNELVNKGQNPQDVVNAVHTARAKLRAAGYQGPVVTVDTFSVLLKHPQLCEASDYCAANCHAFFDANKIPDHAGSYALEQANRISAAAGGKRTVITESGWPYRGEANGKAVPSPWNQAVAIYSLQYSFRNRKEDLVLFSAFDDLWKQDGPGTYGAEKFWGITKR</sequence>
<evidence type="ECO:0000313" key="6">
    <source>
        <dbReference type="EMBL" id="KAE8379631.1"/>
    </source>
</evidence>
<gene>
    <name evidence="6" type="ORF">BDV26DRAFT_157786</name>
</gene>
<feature type="chain" id="PRO_5025014952" evidence="5">
    <location>
        <begin position="20"/>
        <end position="324"/>
    </location>
</feature>
<dbReference type="GO" id="GO:0042973">
    <property type="term" value="F:glucan endo-1,3-beta-D-glucosidase activity"/>
    <property type="evidence" value="ECO:0007669"/>
    <property type="project" value="TreeGrafter"/>
</dbReference>
<dbReference type="GO" id="GO:0009986">
    <property type="term" value="C:cell surface"/>
    <property type="evidence" value="ECO:0007669"/>
    <property type="project" value="TreeGrafter"/>
</dbReference>
<dbReference type="EMBL" id="ML736191">
    <property type="protein sequence ID" value="KAE8379631.1"/>
    <property type="molecule type" value="Genomic_DNA"/>
</dbReference>
<dbReference type="InterPro" id="IPR050732">
    <property type="entry name" value="Beta-glucan_modifiers"/>
</dbReference>
<dbReference type="PANTHER" id="PTHR16631">
    <property type="entry name" value="GLUCAN 1,3-BETA-GLUCOSIDASE"/>
    <property type="match status" value="1"/>
</dbReference>
<dbReference type="AlphaFoldDB" id="A0A5N7BCZ3"/>
<keyword evidence="3 6" id="KW-0378">Hydrolase</keyword>
<dbReference type="PANTHER" id="PTHR16631:SF14">
    <property type="entry name" value="FAMILY 17 GLUCOSIDASE SCW10-RELATED"/>
    <property type="match status" value="1"/>
</dbReference>
<name>A0A5N7BCZ3_9EURO</name>
<dbReference type="InterPro" id="IPR017853">
    <property type="entry name" value="GH"/>
</dbReference>
<dbReference type="Gene3D" id="3.20.20.80">
    <property type="entry name" value="Glycosidases"/>
    <property type="match status" value="2"/>
</dbReference>
<dbReference type="GO" id="GO:0071555">
    <property type="term" value="P:cell wall organization"/>
    <property type="evidence" value="ECO:0007669"/>
    <property type="project" value="TreeGrafter"/>
</dbReference>
<dbReference type="GO" id="GO:0009277">
    <property type="term" value="C:fungal-type cell wall"/>
    <property type="evidence" value="ECO:0007669"/>
    <property type="project" value="TreeGrafter"/>
</dbReference>
<keyword evidence="5" id="KW-0732">Signal</keyword>
<feature type="region of interest" description="Disordered" evidence="4">
    <location>
        <begin position="26"/>
        <end position="48"/>
    </location>
</feature>
<dbReference type="Proteomes" id="UP000326198">
    <property type="component" value="Unassembled WGS sequence"/>
</dbReference>
<feature type="signal peptide" evidence="5">
    <location>
        <begin position="1"/>
        <end position="19"/>
    </location>
</feature>
<evidence type="ECO:0000256" key="2">
    <source>
        <dbReference type="ARBA" id="ARBA00008773"/>
    </source>
</evidence>
<protein>
    <submittedName>
        <fullName evidence="6">Glycoside hydrolase superfamily</fullName>
    </submittedName>
</protein>
<keyword evidence="7" id="KW-1185">Reference proteome</keyword>
<evidence type="ECO:0000313" key="7">
    <source>
        <dbReference type="Proteomes" id="UP000326198"/>
    </source>
</evidence>
<evidence type="ECO:0000256" key="4">
    <source>
        <dbReference type="SAM" id="MobiDB-lite"/>
    </source>
</evidence>
<evidence type="ECO:0000256" key="5">
    <source>
        <dbReference type="SAM" id="SignalP"/>
    </source>
</evidence>